<evidence type="ECO:0000256" key="13">
    <source>
        <dbReference type="ARBA" id="ARBA00024531"/>
    </source>
</evidence>
<evidence type="ECO:0000256" key="9">
    <source>
        <dbReference type="ARBA" id="ARBA00022963"/>
    </source>
</evidence>
<keyword evidence="10 15" id="KW-1133">Transmembrane helix</keyword>
<feature type="domain" description="Fungal lipase-type" evidence="16">
    <location>
        <begin position="378"/>
        <end position="508"/>
    </location>
</feature>
<proteinExistence type="predicted"/>
<protein>
    <recommendedName>
        <fullName evidence="14">sn-1-specific diacylglycerol lipase</fullName>
        <ecNumber evidence="14">3.1.1.116</ecNumber>
    </recommendedName>
</protein>
<sequence length="724" mass="82320">MPALKLFGRKWLAATDDMVFPCLFEFIVRLIWLILLGVITHRYYDYTFTCTAGGECVRVYLVGMLVLLSLNILLLLGLINRSAQGGICDVHARRMVPPLLGAKLLLLLPEAGWNGLGTVWAFTSVIECPADDHFTNTAIDVLVCLDWVLFALLVFALAMVIDPIGSVKLRASQPDLTLDTLKNRQVTRTWIRRFRWFFCWLNRDKDSLEAFAQVAGLFSSLFRDSDLVPSDLIAGCVLLRVKQKRESREQWRLEIMAEQRLKYKSDLREVLRGKPVWLSFDRAEHYMKLSMATYGCTFVMYRYCCTGLCRLLRHTTCCACFRPKKVLVEGDNCCLCNMAGFKELADMTEDEIIYANFKNRIFEVPFCIISDHKTKSIVLTLRGSISLRDIFTDLVACPEKIDLEGLPEGSMAHKGMLITAKKLKTHLDQTKTLDKALSLYPNYDLIITGHSLGAAAAVLLGILYKPTYPELKVYAFSTPCVITRAAAVYCESFVFTIGVGDDFAMRISVETIENLRAQLFEALQNCRLPKYRVIVNGFGYALFGVPSKHLNTTWRDDRPTPHHSVLLPAPNAVPYMFASQNGHLSTAVEVKPSTSAAVIEDLSAVLRENLREMVSNFTPKIVTVQEIPDFWKTREVATRKYTNVSLYPAGNILHIVHKKKSKEEKRKTGEKTYEMRWLSPDSFDELRVMPRMLLDHLPENVHKVLNTILDEQETEIEDNVEFIM</sequence>
<keyword evidence="7" id="KW-0378">Hydrolase</keyword>
<gene>
    <name evidence="17" type="ORF">g.22862</name>
</gene>
<dbReference type="PANTHER" id="PTHR45792">
    <property type="entry name" value="DIACYLGLYCEROL LIPASE HOMOLOG-RELATED"/>
    <property type="match status" value="1"/>
</dbReference>
<dbReference type="Pfam" id="PF01764">
    <property type="entry name" value="Lipase_3"/>
    <property type="match status" value="1"/>
</dbReference>
<evidence type="ECO:0000259" key="16">
    <source>
        <dbReference type="Pfam" id="PF01764"/>
    </source>
</evidence>
<keyword evidence="5 15" id="KW-0812">Transmembrane</keyword>
<dbReference type="InterPro" id="IPR052214">
    <property type="entry name" value="DAG_Lipase-Related"/>
</dbReference>
<dbReference type="GO" id="GO:0019369">
    <property type="term" value="P:arachidonate metabolic process"/>
    <property type="evidence" value="ECO:0007669"/>
    <property type="project" value="TreeGrafter"/>
</dbReference>
<comment type="catalytic activity">
    <reaction evidence="13">
        <text>a 1,2-diacyl-sn-glycerol + H2O = a 2-acylglycerol + a fatty acid + H(+)</text>
        <dbReference type="Rhea" id="RHEA:33275"/>
        <dbReference type="ChEBI" id="CHEBI:15377"/>
        <dbReference type="ChEBI" id="CHEBI:15378"/>
        <dbReference type="ChEBI" id="CHEBI:17389"/>
        <dbReference type="ChEBI" id="CHEBI:17815"/>
        <dbReference type="ChEBI" id="CHEBI:28868"/>
        <dbReference type="EC" id="3.1.1.116"/>
    </reaction>
    <physiologicalReaction direction="left-to-right" evidence="13">
        <dbReference type="Rhea" id="RHEA:33276"/>
    </physiologicalReaction>
</comment>
<feature type="transmembrane region" description="Helical" evidence="15">
    <location>
        <begin position="20"/>
        <end position="39"/>
    </location>
</feature>
<dbReference type="SUPFAM" id="SSF53474">
    <property type="entry name" value="alpha/beta-Hydrolases"/>
    <property type="match status" value="1"/>
</dbReference>
<evidence type="ECO:0000256" key="4">
    <source>
        <dbReference type="ARBA" id="ARBA00022553"/>
    </source>
</evidence>
<dbReference type="AlphaFoldDB" id="A0A1B6KSC0"/>
<dbReference type="CDD" id="cd00519">
    <property type="entry name" value="Lipase_3"/>
    <property type="match status" value="1"/>
</dbReference>
<evidence type="ECO:0000256" key="7">
    <source>
        <dbReference type="ARBA" id="ARBA00022801"/>
    </source>
</evidence>
<dbReference type="GO" id="GO:0046872">
    <property type="term" value="F:metal ion binding"/>
    <property type="evidence" value="ECO:0007669"/>
    <property type="project" value="UniProtKB-KW"/>
</dbReference>
<dbReference type="GO" id="GO:0004806">
    <property type="term" value="F:triacylglycerol lipase activity"/>
    <property type="evidence" value="ECO:0007669"/>
    <property type="project" value="TreeGrafter"/>
</dbReference>
<keyword evidence="8" id="KW-0106">Calcium</keyword>
<evidence type="ECO:0000256" key="12">
    <source>
        <dbReference type="ARBA" id="ARBA00023136"/>
    </source>
</evidence>
<dbReference type="EC" id="3.1.1.116" evidence="14"/>
<name>A0A1B6KSC0_9HEMI</name>
<comment type="subcellular location">
    <subcellularLocation>
        <location evidence="2">Cell membrane</location>
        <topology evidence="2">Multi-pass membrane protein</topology>
    </subcellularLocation>
</comment>
<dbReference type="InterPro" id="IPR029058">
    <property type="entry name" value="AB_hydrolase_fold"/>
</dbReference>
<comment type="cofactor">
    <cofactor evidence="1">
        <name>Ca(2+)</name>
        <dbReference type="ChEBI" id="CHEBI:29108"/>
    </cofactor>
</comment>
<evidence type="ECO:0000256" key="1">
    <source>
        <dbReference type="ARBA" id="ARBA00001913"/>
    </source>
</evidence>
<evidence type="ECO:0000256" key="14">
    <source>
        <dbReference type="ARBA" id="ARBA00026104"/>
    </source>
</evidence>
<keyword evidence="4" id="KW-0597">Phosphoprotein</keyword>
<evidence type="ECO:0000256" key="2">
    <source>
        <dbReference type="ARBA" id="ARBA00004651"/>
    </source>
</evidence>
<keyword evidence="3" id="KW-1003">Cell membrane</keyword>
<dbReference type="InterPro" id="IPR002921">
    <property type="entry name" value="Fungal_lipase-type"/>
</dbReference>
<keyword evidence="6" id="KW-0479">Metal-binding</keyword>
<keyword evidence="11" id="KW-0443">Lipid metabolism</keyword>
<evidence type="ECO:0000256" key="6">
    <source>
        <dbReference type="ARBA" id="ARBA00022723"/>
    </source>
</evidence>
<reference evidence="17" key="1">
    <citation type="submission" date="2015-11" db="EMBL/GenBank/DDBJ databases">
        <title>De novo transcriptome assembly of four potential Pierce s Disease insect vectors from Arizona vineyards.</title>
        <authorList>
            <person name="Tassone E.E."/>
        </authorList>
    </citation>
    <scope>NUCLEOTIDE SEQUENCE</scope>
</reference>
<dbReference type="PANTHER" id="PTHR45792:SF2">
    <property type="entry name" value="DIACYLGLYCEROL LIPASE-BETA"/>
    <property type="match status" value="1"/>
</dbReference>
<evidence type="ECO:0000313" key="17">
    <source>
        <dbReference type="EMBL" id="JAT14339.1"/>
    </source>
</evidence>
<dbReference type="GO" id="GO:0022008">
    <property type="term" value="P:neurogenesis"/>
    <property type="evidence" value="ECO:0007669"/>
    <property type="project" value="TreeGrafter"/>
</dbReference>
<dbReference type="GO" id="GO:0046340">
    <property type="term" value="P:diacylglycerol catabolic process"/>
    <property type="evidence" value="ECO:0007669"/>
    <property type="project" value="TreeGrafter"/>
</dbReference>
<dbReference type="GO" id="GO:0005886">
    <property type="term" value="C:plasma membrane"/>
    <property type="evidence" value="ECO:0007669"/>
    <property type="project" value="UniProtKB-SubCell"/>
</dbReference>
<dbReference type="EMBL" id="GEBQ01025638">
    <property type="protein sequence ID" value="JAT14339.1"/>
    <property type="molecule type" value="Transcribed_RNA"/>
</dbReference>
<dbReference type="GO" id="GO:0005737">
    <property type="term" value="C:cytoplasm"/>
    <property type="evidence" value="ECO:0007669"/>
    <property type="project" value="TreeGrafter"/>
</dbReference>
<evidence type="ECO:0000256" key="5">
    <source>
        <dbReference type="ARBA" id="ARBA00022692"/>
    </source>
</evidence>
<feature type="transmembrane region" description="Helical" evidence="15">
    <location>
        <begin position="59"/>
        <end position="79"/>
    </location>
</feature>
<evidence type="ECO:0000256" key="11">
    <source>
        <dbReference type="ARBA" id="ARBA00023098"/>
    </source>
</evidence>
<dbReference type="Gene3D" id="3.40.50.1820">
    <property type="entry name" value="alpha/beta hydrolase"/>
    <property type="match status" value="1"/>
</dbReference>
<evidence type="ECO:0000256" key="15">
    <source>
        <dbReference type="SAM" id="Phobius"/>
    </source>
</evidence>
<keyword evidence="9" id="KW-0442">Lipid degradation</keyword>
<evidence type="ECO:0000256" key="8">
    <source>
        <dbReference type="ARBA" id="ARBA00022837"/>
    </source>
</evidence>
<feature type="transmembrane region" description="Helical" evidence="15">
    <location>
        <begin position="138"/>
        <end position="161"/>
    </location>
</feature>
<accession>A0A1B6KSC0</accession>
<keyword evidence="12 15" id="KW-0472">Membrane</keyword>
<evidence type="ECO:0000256" key="10">
    <source>
        <dbReference type="ARBA" id="ARBA00022989"/>
    </source>
</evidence>
<organism evidence="17">
    <name type="scientific">Graphocephala atropunctata</name>
    <dbReference type="NCBI Taxonomy" id="36148"/>
    <lineage>
        <taxon>Eukaryota</taxon>
        <taxon>Metazoa</taxon>
        <taxon>Ecdysozoa</taxon>
        <taxon>Arthropoda</taxon>
        <taxon>Hexapoda</taxon>
        <taxon>Insecta</taxon>
        <taxon>Pterygota</taxon>
        <taxon>Neoptera</taxon>
        <taxon>Paraneoptera</taxon>
        <taxon>Hemiptera</taxon>
        <taxon>Auchenorrhyncha</taxon>
        <taxon>Membracoidea</taxon>
        <taxon>Cicadellidae</taxon>
        <taxon>Cicadellinae</taxon>
        <taxon>Cicadellini</taxon>
        <taxon>Graphocephala</taxon>
    </lineage>
</organism>
<evidence type="ECO:0000256" key="3">
    <source>
        <dbReference type="ARBA" id="ARBA00022475"/>
    </source>
</evidence>